<sequence>MKPPQYMPRRNPCSIDSLYSRIAVVEKLLRRLLGNTTHEPQNRLSGFLKAKVKASTVVRFQFELEMDVPTDGFRQGSQPKWRTKCSIERGWFDVVARVDRECPSTGLKQRKLDEVKMDLRQLIIDQTDVSLTVTKHLSSIAVKDGANLVFSPLSIHAALSLIAAGSSGRTLAQLHSFLKSSSSDNLNKLSSELVFLLADASQTGGPKLSFANGIWIDRTFQFLPTFKQIVDDVYKAASNQVDFQTKAVEVTSEVNSWFDKETDGLIKDVLPPGSVDSMTRLIFANALYFKGAWNEKFDASKTRDHDFHLLNGSSIKVPFLTSKKKQLIRTFDGFKVLGLPYKQGGDKRHFTMYVLLPDAKDGLAALVEKVSSKSSFLDRHIPNEQVEVGDFRIPRFKISFGFEASDVLKGLGLTDVFSGGGLTEMVASTVGGHNLYLSSIFQKSFVEVNEEGTEAAAASAATISLRSIRFEDKVDFVADHPFIFMIREDNTGVLLLIGHVLNALAG</sequence>
<organism evidence="6 7">
    <name type="scientific">Nepenthes gracilis</name>
    <name type="common">Slender pitcher plant</name>
    <dbReference type="NCBI Taxonomy" id="150966"/>
    <lineage>
        <taxon>Eukaryota</taxon>
        <taxon>Viridiplantae</taxon>
        <taxon>Streptophyta</taxon>
        <taxon>Embryophyta</taxon>
        <taxon>Tracheophyta</taxon>
        <taxon>Spermatophyta</taxon>
        <taxon>Magnoliopsida</taxon>
        <taxon>eudicotyledons</taxon>
        <taxon>Gunneridae</taxon>
        <taxon>Pentapetalae</taxon>
        <taxon>Caryophyllales</taxon>
        <taxon>Nepenthaceae</taxon>
        <taxon>Nepenthes</taxon>
    </lineage>
</organism>
<evidence type="ECO:0000256" key="3">
    <source>
        <dbReference type="ARBA" id="ARBA00022900"/>
    </source>
</evidence>
<keyword evidence="7" id="KW-1185">Reference proteome</keyword>
<dbReference type="AlphaFoldDB" id="A0AAD3XGW5"/>
<dbReference type="SMART" id="SM00093">
    <property type="entry name" value="SERPIN"/>
    <property type="match status" value="1"/>
</dbReference>
<dbReference type="GO" id="GO:0004867">
    <property type="term" value="F:serine-type endopeptidase inhibitor activity"/>
    <property type="evidence" value="ECO:0007669"/>
    <property type="project" value="UniProtKB-KW"/>
</dbReference>
<dbReference type="PROSITE" id="PS00284">
    <property type="entry name" value="SERPIN"/>
    <property type="match status" value="1"/>
</dbReference>
<dbReference type="InterPro" id="IPR036186">
    <property type="entry name" value="Serpin_sf"/>
</dbReference>
<dbReference type="PANTHER" id="PTHR11461:SF211">
    <property type="entry name" value="GH10112P-RELATED"/>
    <property type="match status" value="1"/>
</dbReference>
<dbReference type="SUPFAM" id="SSF56574">
    <property type="entry name" value="Serpins"/>
    <property type="match status" value="1"/>
</dbReference>
<dbReference type="EMBL" id="BSYO01000004">
    <property type="protein sequence ID" value="GMH04063.1"/>
    <property type="molecule type" value="Genomic_DNA"/>
</dbReference>
<dbReference type="Gene3D" id="3.30.497.10">
    <property type="entry name" value="Antithrombin, subunit I, domain 2"/>
    <property type="match status" value="1"/>
</dbReference>
<evidence type="ECO:0000256" key="2">
    <source>
        <dbReference type="ARBA" id="ARBA00022690"/>
    </source>
</evidence>
<dbReference type="Gene3D" id="2.30.39.10">
    <property type="entry name" value="Alpha-1-antitrypsin, domain 1"/>
    <property type="match status" value="1"/>
</dbReference>
<feature type="domain" description="Serpin" evidence="5">
    <location>
        <begin position="131"/>
        <end position="503"/>
    </location>
</feature>
<protein>
    <recommendedName>
        <fullName evidence="5">Serpin domain-containing protein</fullName>
    </recommendedName>
</protein>
<evidence type="ECO:0000256" key="4">
    <source>
        <dbReference type="RuleBase" id="RU000411"/>
    </source>
</evidence>
<dbReference type="Proteomes" id="UP001279734">
    <property type="component" value="Unassembled WGS sequence"/>
</dbReference>
<evidence type="ECO:0000259" key="5">
    <source>
        <dbReference type="SMART" id="SM00093"/>
    </source>
</evidence>
<name>A0AAD3XGW5_NEPGR</name>
<dbReference type="Pfam" id="PF00079">
    <property type="entry name" value="Serpin"/>
    <property type="match status" value="1"/>
</dbReference>
<comment type="caution">
    <text evidence="6">The sequence shown here is derived from an EMBL/GenBank/DDBJ whole genome shotgun (WGS) entry which is preliminary data.</text>
</comment>
<dbReference type="CDD" id="cd02043">
    <property type="entry name" value="serpinP_plants"/>
    <property type="match status" value="1"/>
</dbReference>
<dbReference type="GO" id="GO:0005615">
    <property type="term" value="C:extracellular space"/>
    <property type="evidence" value="ECO:0007669"/>
    <property type="project" value="InterPro"/>
</dbReference>
<dbReference type="InterPro" id="IPR023796">
    <property type="entry name" value="Serpin_dom"/>
</dbReference>
<keyword evidence="3" id="KW-0722">Serine protease inhibitor</keyword>
<comment type="similarity">
    <text evidence="1 4">Belongs to the serpin family.</text>
</comment>
<evidence type="ECO:0000313" key="6">
    <source>
        <dbReference type="EMBL" id="GMH04063.1"/>
    </source>
</evidence>
<gene>
    <name evidence="6" type="ORF">Nepgr_005902</name>
</gene>
<dbReference type="FunFam" id="3.30.497.10:FF:000012">
    <property type="entry name" value="Predicted protein"/>
    <property type="match status" value="1"/>
</dbReference>
<dbReference type="InterPro" id="IPR042185">
    <property type="entry name" value="Serpin_sf_2"/>
</dbReference>
<dbReference type="InterPro" id="IPR023795">
    <property type="entry name" value="Serpin_CS"/>
</dbReference>
<accession>A0AAD3XGW5</accession>
<evidence type="ECO:0000256" key="1">
    <source>
        <dbReference type="ARBA" id="ARBA00009500"/>
    </source>
</evidence>
<dbReference type="InterPro" id="IPR042178">
    <property type="entry name" value="Serpin_sf_1"/>
</dbReference>
<dbReference type="InterPro" id="IPR000215">
    <property type="entry name" value="Serpin_fam"/>
</dbReference>
<dbReference type="PANTHER" id="PTHR11461">
    <property type="entry name" value="SERINE PROTEASE INHIBITOR, SERPIN"/>
    <property type="match status" value="1"/>
</dbReference>
<keyword evidence="2" id="KW-0646">Protease inhibitor</keyword>
<evidence type="ECO:0000313" key="7">
    <source>
        <dbReference type="Proteomes" id="UP001279734"/>
    </source>
</evidence>
<proteinExistence type="inferred from homology"/>
<reference evidence="6" key="1">
    <citation type="submission" date="2023-05" db="EMBL/GenBank/DDBJ databases">
        <title>Nepenthes gracilis genome sequencing.</title>
        <authorList>
            <person name="Fukushima K."/>
        </authorList>
    </citation>
    <scope>NUCLEOTIDE SEQUENCE</scope>
    <source>
        <strain evidence="6">SING2019-196</strain>
    </source>
</reference>